<feature type="compositionally biased region" description="Basic and acidic residues" evidence="1">
    <location>
        <begin position="364"/>
        <end position="373"/>
    </location>
</feature>
<evidence type="ECO:0000313" key="4">
    <source>
        <dbReference type="Proteomes" id="UP000235777"/>
    </source>
</evidence>
<dbReference type="PANTHER" id="PTHR35023:SF1">
    <property type="entry name" value="MG-PROTOPORPHYRIN IX CHELATASE"/>
    <property type="match status" value="1"/>
</dbReference>
<feature type="region of interest" description="Disordered" evidence="1">
    <location>
        <begin position="1"/>
        <end position="20"/>
    </location>
</feature>
<dbReference type="EMBL" id="PNYC01000025">
    <property type="protein sequence ID" value="PMS31637.1"/>
    <property type="molecule type" value="Genomic_DNA"/>
</dbReference>
<dbReference type="Pfam" id="PF07728">
    <property type="entry name" value="AAA_5"/>
    <property type="match status" value="1"/>
</dbReference>
<dbReference type="Proteomes" id="UP000235777">
    <property type="component" value="Unassembled WGS sequence"/>
</dbReference>
<name>A0A2N7WQC5_9BURK</name>
<proteinExistence type="predicted"/>
<reference evidence="3 4" key="1">
    <citation type="submission" date="2018-01" db="EMBL/GenBank/DDBJ databases">
        <title>Whole genome analyses suggest that Burkholderia sensu lato contains two further novel genera in the rhizoxinica-symbiotica group Mycetohabitans gen. nov., and Trinickia gen. nov.: implications for the evolution of diazotrophy and nodulation in the Burkholderiaceae.</title>
        <authorList>
            <person name="Estrada-de los Santos P."/>
            <person name="Palmer M."/>
            <person name="Chavez-Ramirez B."/>
            <person name="Beukes C."/>
            <person name="Steenkamp E.T."/>
            <person name="Hirsch A.M."/>
            <person name="Manyaka P."/>
            <person name="Maluk M."/>
            <person name="Lafos M."/>
            <person name="Crook M."/>
            <person name="Gross E."/>
            <person name="Simon M.F."/>
            <person name="Bueno dos Reis Junior F."/>
            <person name="Poole P.S."/>
            <person name="Venter S.N."/>
            <person name="James E.K."/>
        </authorList>
    </citation>
    <scope>NUCLEOTIDE SEQUENCE [LARGE SCALE GENOMIC DNA]</scope>
    <source>
        <strain evidence="3 4">JPY 581</strain>
    </source>
</reference>
<dbReference type="InterPro" id="IPR052989">
    <property type="entry name" value="Mg-chelatase_DI-like"/>
</dbReference>
<gene>
    <name evidence="3" type="ORF">C0Z20_27790</name>
</gene>
<keyword evidence="4" id="KW-1185">Reference proteome</keyword>
<dbReference type="InterPro" id="IPR041628">
    <property type="entry name" value="ChlI/MoxR_AAA_lid"/>
</dbReference>
<feature type="region of interest" description="Disordered" evidence="1">
    <location>
        <begin position="313"/>
        <end position="398"/>
    </location>
</feature>
<dbReference type="AlphaFoldDB" id="A0A2N7WQC5"/>
<dbReference type="SUPFAM" id="SSF52540">
    <property type="entry name" value="P-loop containing nucleoside triphosphate hydrolases"/>
    <property type="match status" value="1"/>
</dbReference>
<dbReference type="InterPro" id="IPR027417">
    <property type="entry name" value="P-loop_NTPase"/>
</dbReference>
<accession>A0A2N7WQC5</accession>
<dbReference type="Gene3D" id="3.40.50.300">
    <property type="entry name" value="P-loop containing nucleotide triphosphate hydrolases"/>
    <property type="match status" value="1"/>
</dbReference>
<comment type="caution">
    <text evidence="3">The sequence shown here is derived from an EMBL/GenBank/DDBJ whole genome shotgun (WGS) entry which is preliminary data.</text>
</comment>
<evidence type="ECO:0000256" key="1">
    <source>
        <dbReference type="SAM" id="MobiDB-lite"/>
    </source>
</evidence>
<dbReference type="STRING" id="863227.GCA_000373005_04137"/>
<dbReference type="GO" id="GO:0016887">
    <property type="term" value="F:ATP hydrolysis activity"/>
    <property type="evidence" value="ECO:0007669"/>
    <property type="project" value="InterPro"/>
</dbReference>
<protein>
    <submittedName>
        <fullName evidence="3">Magnesium chelatase</fullName>
    </submittedName>
</protein>
<evidence type="ECO:0000259" key="2">
    <source>
        <dbReference type="SMART" id="SM00382"/>
    </source>
</evidence>
<feature type="domain" description="AAA+ ATPase" evidence="2">
    <location>
        <begin position="65"/>
        <end position="208"/>
    </location>
</feature>
<dbReference type="Pfam" id="PF17863">
    <property type="entry name" value="AAA_lid_2"/>
    <property type="match status" value="1"/>
</dbReference>
<dbReference type="GO" id="GO:0005524">
    <property type="term" value="F:ATP binding"/>
    <property type="evidence" value="ECO:0007669"/>
    <property type="project" value="InterPro"/>
</dbReference>
<dbReference type="PANTHER" id="PTHR35023">
    <property type="entry name" value="CHELATASE-RELATED"/>
    <property type="match status" value="1"/>
</dbReference>
<dbReference type="CDD" id="cd00009">
    <property type="entry name" value="AAA"/>
    <property type="match status" value="1"/>
</dbReference>
<dbReference type="InterPro" id="IPR011704">
    <property type="entry name" value="ATPase_dyneun-rel_AAA"/>
</dbReference>
<evidence type="ECO:0000313" key="3">
    <source>
        <dbReference type="EMBL" id="PMS31637.1"/>
    </source>
</evidence>
<feature type="compositionally biased region" description="Basic and acidic residues" evidence="1">
    <location>
        <begin position="10"/>
        <end position="20"/>
    </location>
</feature>
<dbReference type="Gene3D" id="1.10.8.80">
    <property type="entry name" value="Magnesium chelatase subunit I, C-Terminal domain"/>
    <property type="match status" value="1"/>
</dbReference>
<feature type="compositionally biased region" description="Basic and acidic residues" evidence="1">
    <location>
        <begin position="313"/>
        <end position="332"/>
    </location>
</feature>
<dbReference type="SMART" id="SM00382">
    <property type="entry name" value="AAA"/>
    <property type="match status" value="1"/>
</dbReference>
<dbReference type="OrthoDB" id="9775079at2"/>
<sequence>MASAGRLSRANRDASARQRAADRREIIVNDHSLSSGVLSRPYPFSALIGQESLQQALLLAAVDPGIGGVLVSGPRGTAKSTAARALAELLPEGRLVTLPLGASEERLIGTLDIDEVLRGGSVKFSPGLLALAHHGVLYVDEVNLLADMLADALLDAAASGVNVVERDGVSHSHPARFVLIGTMNPEEGELRPQLLDRFGLMVALDNCFDSEVRQRIVRARLAFDAEPNAFRQSYADEQQSLARRIREARERLPALSFDDAVHADVSARCIEAAVDGMRADLVMLRAARALAAIDGAANVTTQHVERVAEAVLRHRRRERSDERSSEAGDEVQRSASNRKNGEAFANEAGDGQTPHLPMTARPPNDQRGRDNHDWGYLPPEPAGMVDVKGVIPLASKKR</sequence>
<organism evidence="3 4">
    <name type="scientific">Trinickia symbiotica</name>
    <dbReference type="NCBI Taxonomy" id="863227"/>
    <lineage>
        <taxon>Bacteria</taxon>
        <taxon>Pseudomonadati</taxon>
        <taxon>Pseudomonadota</taxon>
        <taxon>Betaproteobacteria</taxon>
        <taxon>Burkholderiales</taxon>
        <taxon>Burkholderiaceae</taxon>
        <taxon>Trinickia</taxon>
    </lineage>
</organism>
<dbReference type="InterPro" id="IPR003593">
    <property type="entry name" value="AAA+_ATPase"/>
</dbReference>